<reference evidence="1 2" key="1">
    <citation type="journal article" date="2016" name="Mol. Biol. Evol.">
        <title>Comparative Genomics of Early-Diverging Mushroom-Forming Fungi Provides Insights into the Origins of Lignocellulose Decay Capabilities.</title>
        <authorList>
            <person name="Nagy L.G."/>
            <person name="Riley R."/>
            <person name="Tritt A."/>
            <person name="Adam C."/>
            <person name="Daum C."/>
            <person name="Floudas D."/>
            <person name="Sun H."/>
            <person name="Yadav J.S."/>
            <person name="Pangilinan J."/>
            <person name="Larsson K.H."/>
            <person name="Matsuura K."/>
            <person name="Barry K."/>
            <person name="Labutti K."/>
            <person name="Kuo R."/>
            <person name="Ohm R.A."/>
            <person name="Bhattacharya S.S."/>
            <person name="Shirouzu T."/>
            <person name="Yoshinaga Y."/>
            <person name="Martin F.M."/>
            <person name="Grigoriev I.V."/>
            <person name="Hibbett D.S."/>
        </authorList>
    </citation>
    <scope>NUCLEOTIDE SEQUENCE [LARGE SCALE GENOMIC DNA]</scope>
    <source>
        <strain evidence="1 2">93-53</strain>
    </source>
</reference>
<sequence>MEEVDEHAEAKCITKHVTAARSKAKMNTLKASANRKKKRAIRLSQSPISLSCPLKMSCPSRNQRSILVPGWQLNVGSEEATVVHPNAWVQASAVKERGFTNESDEDVECFAALSSPVKGPNTQLTHCDFAAYMLSRLHFTYEHADRNNKAVFFRSGPASTSLYSYYDYWLIITLTQRTLLMFLGLQTYRALSLWVKGDMALENGKGILIKSTNVATGDATNSETAFSEARYGACTVGYTEAAQKLGVTKPKKMACIVEHAMKIAFTGKSVG</sequence>
<protein>
    <submittedName>
        <fullName evidence="1">Uncharacterized protein</fullName>
    </submittedName>
</protein>
<dbReference type="GeneID" id="63824104"/>
<keyword evidence="2" id="KW-1185">Reference proteome</keyword>
<gene>
    <name evidence="1" type="ORF">LAESUDRAFT_714531</name>
</gene>
<name>A0A165E3M3_9APHY</name>
<organism evidence="1 2">
    <name type="scientific">Laetiporus sulphureus 93-53</name>
    <dbReference type="NCBI Taxonomy" id="1314785"/>
    <lineage>
        <taxon>Eukaryota</taxon>
        <taxon>Fungi</taxon>
        <taxon>Dikarya</taxon>
        <taxon>Basidiomycota</taxon>
        <taxon>Agaricomycotina</taxon>
        <taxon>Agaricomycetes</taxon>
        <taxon>Polyporales</taxon>
        <taxon>Laetiporus</taxon>
    </lineage>
</organism>
<proteinExistence type="predicted"/>
<evidence type="ECO:0000313" key="1">
    <source>
        <dbReference type="EMBL" id="KZT06187.1"/>
    </source>
</evidence>
<dbReference type="EMBL" id="KV427626">
    <property type="protein sequence ID" value="KZT06187.1"/>
    <property type="molecule type" value="Genomic_DNA"/>
</dbReference>
<dbReference type="InParanoid" id="A0A165E3M3"/>
<accession>A0A165E3M3</accession>
<dbReference type="Proteomes" id="UP000076871">
    <property type="component" value="Unassembled WGS sequence"/>
</dbReference>
<dbReference type="AlphaFoldDB" id="A0A165E3M3"/>
<dbReference type="RefSeq" id="XP_040763927.1">
    <property type="nucleotide sequence ID" value="XM_040907075.1"/>
</dbReference>
<dbReference type="OrthoDB" id="2800649at2759"/>
<evidence type="ECO:0000313" key="2">
    <source>
        <dbReference type="Proteomes" id="UP000076871"/>
    </source>
</evidence>